<evidence type="ECO:0000256" key="5">
    <source>
        <dbReference type="NCBIfam" id="TIGR01119"/>
    </source>
</evidence>
<keyword evidence="2 4" id="KW-0423">Lactose metabolism</keyword>
<dbReference type="Proteomes" id="UP000195918">
    <property type="component" value="Unassembled WGS sequence"/>
</dbReference>
<proteinExistence type="inferred from homology"/>
<dbReference type="PIRSF" id="PIRSF005384">
    <property type="entry name" value="RpiB_LacA_B"/>
    <property type="match status" value="1"/>
</dbReference>
<dbReference type="NCBIfam" id="NF009258">
    <property type="entry name" value="PRK12615.1"/>
    <property type="match status" value="1"/>
</dbReference>
<dbReference type="HAMAP" id="MF_01556">
    <property type="entry name" value="LacB"/>
    <property type="match status" value="1"/>
</dbReference>
<evidence type="ECO:0000313" key="6">
    <source>
        <dbReference type="EMBL" id="SLM84955.1"/>
    </source>
</evidence>
<evidence type="ECO:0000256" key="3">
    <source>
        <dbReference type="ARBA" id="ARBA00023235"/>
    </source>
</evidence>
<reference evidence="7" key="1">
    <citation type="submission" date="2017-02" db="EMBL/GenBank/DDBJ databases">
        <authorList>
            <person name="Dridi B."/>
        </authorList>
    </citation>
    <scope>NUCLEOTIDE SEQUENCE [LARGE SCALE GENOMIC DNA]</scope>
    <source>
        <strain evidence="7">bH819</strain>
    </source>
</reference>
<organism evidence="6 7">
    <name type="scientific">Vagococcus fluvialis bH819</name>
    <dbReference type="NCBI Taxonomy" id="1255619"/>
    <lineage>
        <taxon>Bacteria</taxon>
        <taxon>Bacillati</taxon>
        <taxon>Bacillota</taxon>
        <taxon>Bacilli</taxon>
        <taxon>Lactobacillales</taxon>
        <taxon>Enterococcaceae</taxon>
        <taxon>Vagococcus</taxon>
    </lineage>
</organism>
<dbReference type="RefSeq" id="WP_086950601.1">
    <property type="nucleotide sequence ID" value="NZ_FWFD01000006.1"/>
</dbReference>
<keyword evidence="3 4" id="KW-0413">Isomerase</keyword>
<dbReference type="GO" id="GO:0019316">
    <property type="term" value="P:D-allose catabolic process"/>
    <property type="evidence" value="ECO:0007669"/>
    <property type="project" value="TreeGrafter"/>
</dbReference>
<evidence type="ECO:0000256" key="1">
    <source>
        <dbReference type="ARBA" id="ARBA00008754"/>
    </source>
</evidence>
<dbReference type="Gene3D" id="3.40.1400.10">
    <property type="entry name" value="Sugar-phosphate isomerase, RpiB/LacA/LacB"/>
    <property type="match status" value="1"/>
</dbReference>
<dbReference type="NCBIfam" id="NF006381">
    <property type="entry name" value="PRK08622.1"/>
    <property type="match status" value="1"/>
</dbReference>
<dbReference type="EMBL" id="FWFD01000006">
    <property type="protein sequence ID" value="SLM84955.1"/>
    <property type="molecule type" value="Genomic_DNA"/>
</dbReference>
<dbReference type="Pfam" id="PF02502">
    <property type="entry name" value="LacAB_rpiB"/>
    <property type="match status" value="1"/>
</dbReference>
<evidence type="ECO:0000256" key="4">
    <source>
        <dbReference type="HAMAP-Rule" id="MF_01556"/>
    </source>
</evidence>
<protein>
    <recommendedName>
        <fullName evidence="4 5">Galactose-6-phosphate isomerase subunit LacB</fullName>
        <ecNumber evidence="4 5">5.3.1.26</ecNumber>
    </recommendedName>
</protein>
<evidence type="ECO:0000313" key="7">
    <source>
        <dbReference type="Proteomes" id="UP000195918"/>
    </source>
</evidence>
<dbReference type="GO" id="GO:0019512">
    <property type="term" value="P:lactose catabolic process via tagatose-6-phosphate"/>
    <property type="evidence" value="ECO:0007669"/>
    <property type="project" value="UniProtKB-UniRule"/>
</dbReference>
<dbReference type="EC" id="5.3.1.26" evidence="4 5"/>
<dbReference type="NCBIfam" id="TIGR00689">
    <property type="entry name" value="rpiB_lacA_lacB"/>
    <property type="match status" value="1"/>
</dbReference>
<dbReference type="SUPFAM" id="SSF89623">
    <property type="entry name" value="Ribose/Galactose isomerase RpiB/AlsB"/>
    <property type="match status" value="1"/>
</dbReference>
<comment type="pathway">
    <text evidence="4">Carbohydrate metabolism; D-galactose 6-phosphate degradation; D-tagatose 6-phosphate from D-galactose 6-phosphate: step 1/1.</text>
</comment>
<dbReference type="GO" id="GO:0050044">
    <property type="term" value="F:galactose-6-phosphate isomerase activity"/>
    <property type="evidence" value="ECO:0007669"/>
    <property type="project" value="UniProtKB-UniRule"/>
</dbReference>
<dbReference type="InterPro" id="IPR004784">
    <property type="entry name" value="LacB"/>
</dbReference>
<dbReference type="InterPro" id="IPR036569">
    <property type="entry name" value="RpiB_LacA_LacB_sf"/>
</dbReference>
<dbReference type="GeneID" id="72385716"/>
<dbReference type="NCBIfam" id="NF004051">
    <property type="entry name" value="PRK05571.1"/>
    <property type="match status" value="1"/>
</dbReference>
<dbReference type="GO" id="GO:0009052">
    <property type="term" value="P:pentose-phosphate shunt, non-oxidative branch"/>
    <property type="evidence" value="ECO:0007669"/>
    <property type="project" value="TreeGrafter"/>
</dbReference>
<evidence type="ECO:0000256" key="2">
    <source>
        <dbReference type="ARBA" id="ARBA00022736"/>
    </source>
</evidence>
<accession>A0A1X6WL00</accession>
<dbReference type="GO" id="GO:0004751">
    <property type="term" value="F:ribose-5-phosphate isomerase activity"/>
    <property type="evidence" value="ECO:0007669"/>
    <property type="project" value="TreeGrafter"/>
</dbReference>
<dbReference type="AlphaFoldDB" id="A0A1X6WL00"/>
<comment type="similarity">
    <text evidence="1 4">Belongs to the LacAB/RpiB family.</text>
</comment>
<name>A0A1X6WL00_9ENTE</name>
<dbReference type="PANTHER" id="PTHR30345">
    <property type="entry name" value="RIBOSE-5-PHOSPHATE ISOMERASE B"/>
    <property type="match status" value="1"/>
</dbReference>
<keyword evidence="7" id="KW-1185">Reference proteome</keyword>
<dbReference type="UniPathway" id="UPA00702">
    <property type="reaction ID" value="UER00714"/>
</dbReference>
<dbReference type="OrthoDB" id="1778624at2"/>
<comment type="subunit">
    <text evidence="4">Heteromultimeric protein consisting of LacA and LacB.</text>
</comment>
<dbReference type="NCBIfam" id="TIGR01119">
    <property type="entry name" value="lacB"/>
    <property type="match status" value="1"/>
</dbReference>
<comment type="catalytic activity">
    <reaction evidence="4">
        <text>aldehydo-D-galactose 6-phosphate = keto-D-tagatose 6-phosphate</text>
        <dbReference type="Rhea" id="RHEA:13033"/>
        <dbReference type="ChEBI" id="CHEBI:58255"/>
        <dbReference type="ChEBI" id="CHEBI:134283"/>
        <dbReference type="EC" id="5.3.1.26"/>
    </reaction>
</comment>
<dbReference type="PANTHER" id="PTHR30345:SF0">
    <property type="entry name" value="DNA DAMAGE-REPAIR_TOLERATION PROTEIN DRT102"/>
    <property type="match status" value="1"/>
</dbReference>
<dbReference type="InterPro" id="IPR003500">
    <property type="entry name" value="RpiB_LacA_LacB"/>
</dbReference>
<sequence length="171" mass="18920">MKIAIGCDHIVTYEKIAVVDYLKKQGYEVLDFGTYDNVRTHYPIYGKKVGEAVASGQADLGICICGTGVGINNAVNKVAGIRSALVRDMSTAIYAKEELNANVIGFGGKITGELLMCDIIDAFIAAEYKKTDENKELIAKISHLDHAEVDQTDPDFFKEFLEKWDRGEYKD</sequence>
<gene>
    <name evidence="4" type="primary">lacB</name>
    <name evidence="6" type="ORF">FM121_02590</name>
</gene>
<dbReference type="GO" id="GO:0019388">
    <property type="term" value="P:galactose catabolic process"/>
    <property type="evidence" value="ECO:0007669"/>
    <property type="project" value="UniProtKB-UniPathway"/>
</dbReference>